<protein>
    <submittedName>
        <fullName evidence="3">Uncharacterized protein LOC115232378</fullName>
    </submittedName>
</protein>
<feature type="compositionally biased region" description="Basic and acidic residues" evidence="1">
    <location>
        <begin position="65"/>
        <end position="76"/>
    </location>
</feature>
<feature type="region of interest" description="Disordered" evidence="1">
    <location>
        <begin position="65"/>
        <end position="91"/>
    </location>
</feature>
<dbReference type="AlphaFoldDB" id="A0A6P7U0B3"/>
<gene>
    <name evidence="3" type="primary">LOC115232378</name>
</gene>
<accession>A0A6P7U0B3</accession>
<evidence type="ECO:0000313" key="2">
    <source>
        <dbReference type="Proteomes" id="UP000515154"/>
    </source>
</evidence>
<dbReference type="RefSeq" id="XP_029658129.1">
    <property type="nucleotide sequence ID" value="XM_029802269.1"/>
</dbReference>
<dbReference type="KEGG" id="osn:115232378"/>
<name>A0A6P7U0B3_9MOLL</name>
<reference evidence="3" key="1">
    <citation type="submission" date="2025-08" db="UniProtKB">
        <authorList>
            <consortium name="RefSeq"/>
        </authorList>
    </citation>
    <scope>IDENTIFICATION</scope>
</reference>
<organism evidence="2 3">
    <name type="scientific">Octopus sinensis</name>
    <name type="common">East Asian common octopus</name>
    <dbReference type="NCBI Taxonomy" id="2607531"/>
    <lineage>
        <taxon>Eukaryota</taxon>
        <taxon>Metazoa</taxon>
        <taxon>Spiralia</taxon>
        <taxon>Lophotrochozoa</taxon>
        <taxon>Mollusca</taxon>
        <taxon>Cephalopoda</taxon>
        <taxon>Coleoidea</taxon>
        <taxon>Octopodiformes</taxon>
        <taxon>Octopoda</taxon>
        <taxon>Incirrata</taxon>
        <taxon>Octopodidae</taxon>
        <taxon>Octopus</taxon>
    </lineage>
</organism>
<dbReference type="InterPro" id="IPR052709">
    <property type="entry name" value="Transposase-MT_Hybrid"/>
</dbReference>
<proteinExistence type="predicted"/>
<dbReference type="Proteomes" id="UP000515154">
    <property type="component" value="Linkage group LG1"/>
</dbReference>
<sequence length="166" mass="19018">MHCLENVRFRNINPEVDKTWYRSVIKYLQKKCLAFDDIHANMVAVLGDDAPTLLTVQKWATEFKRQRESVEDDPKSGRPATATSEESNGRVHPIAMDDRGLTINQFASAIRISLDRPENILHNTFGVTKILLAYNIYITEYLESILHEAITNNLLDTIIEIIHLKP</sequence>
<keyword evidence="2" id="KW-1185">Reference proteome</keyword>
<evidence type="ECO:0000313" key="3">
    <source>
        <dbReference type="RefSeq" id="XP_029658129.1"/>
    </source>
</evidence>
<dbReference type="PANTHER" id="PTHR46060:SF1">
    <property type="entry name" value="MARINER MOS1 TRANSPOSASE-LIKE PROTEIN"/>
    <property type="match status" value="1"/>
</dbReference>
<dbReference type="PANTHER" id="PTHR46060">
    <property type="entry name" value="MARINER MOS1 TRANSPOSASE-LIKE PROTEIN"/>
    <property type="match status" value="1"/>
</dbReference>
<evidence type="ECO:0000256" key="1">
    <source>
        <dbReference type="SAM" id="MobiDB-lite"/>
    </source>
</evidence>